<evidence type="ECO:0000313" key="5">
    <source>
        <dbReference type="EMBL" id="JAU74614.1"/>
    </source>
</evidence>
<feature type="domain" description="Myb-like" evidence="3">
    <location>
        <begin position="58"/>
        <end position="129"/>
    </location>
</feature>
<keyword evidence="5" id="KW-0808">Transferase</keyword>
<feature type="compositionally biased region" description="Basic and acidic residues" evidence="1">
    <location>
        <begin position="58"/>
        <end position="67"/>
    </location>
</feature>
<feature type="compositionally biased region" description="Polar residues" evidence="1">
    <location>
        <begin position="1"/>
        <end position="36"/>
    </location>
</feature>
<keyword evidence="2" id="KW-0812">Transmembrane</keyword>
<organism evidence="5">
    <name type="scientific">Noccaea caerulescens</name>
    <name type="common">Alpine penny-cress</name>
    <name type="synonym">Thlaspi caerulescens</name>
    <dbReference type="NCBI Taxonomy" id="107243"/>
    <lineage>
        <taxon>Eukaryota</taxon>
        <taxon>Viridiplantae</taxon>
        <taxon>Streptophyta</taxon>
        <taxon>Embryophyta</taxon>
        <taxon>Tracheophyta</taxon>
        <taxon>Spermatophyta</taxon>
        <taxon>Magnoliopsida</taxon>
        <taxon>eudicotyledons</taxon>
        <taxon>Gunneridae</taxon>
        <taxon>Pentapetalae</taxon>
        <taxon>rosids</taxon>
        <taxon>malvids</taxon>
        <taxon>Brassicales</taxon>
        <taxon>Brassicaceae</taxon>
        <taxon>Coluteocarpeae</taxon>
        <taxon>Noccaea</taxon>
    </lineage>
</organism>
<dbReference type="AlphaFoldDB" id="A0A1J3I2Z2"/>
<evidence type="ECO:0000313" key="4">
    <source>
        <dbReference type="EMBL" id="JAU37032.1"/>
    </source>
</evidence>
<evidence type="ECO:0000256" key="2">
    <source>
        <dbReference type="SAM" id="Phobius"/>
    </source>
</evidence>
<dbReference type="EMBL" id="GEVL01002727">
    <property type="protein sequence ID" value="JAU74614.1"/>
    <property type="molecule type" value="Transcribed_RNA"/>
</dbReference>
<reference evidence="5" key="1">
    <citation type="submission" date="2016-07" db="EMBL/GenBank/DDBJ databases">
        <title>De novo transcriptome assembly of four accessions of the metal hyperaccumulator plant Noccaea caerulescens.</title>
        <authorList>
            <person name="Blande D."/>
            <person name="Halimaa P."/>
            <person name="Tervahauta A.I."/>
            <person name="Aarts M.G."/>
            <person name="Karenlampi S.O."/>
        </authorList>
    </citation>
    <scope>NUCLEOTIDE SEQUENCE</scope>
</reference>
<evidence type="ECO:0000259" key="3">
    <source>
        <dbReference type="PROSITE" id="PS50090"/>
    </source>
</evidence>
<keyword evidence="2" id="KW-1133">Transmembrane helix</keyword>
<feature type="transmembrane region" description="Helical" evidence="2">
    <location>
        <begin position="162"/>
        <end position="182"/>
    </location>
</feature>
<gene>
    <name evidence="4" type="ORF">LC_TR2631_c7_g1_i1_g.8834</name>
    <name evidence="5" type="ORF">LE_TR17198_c7_g1_i1_g.55164</name>
</gene>
<proteinExistence type="predicted"/>
<dbReference type="GO" id="GO:0016740">
    <property type="term" value="F:transferase activity"/>
    <property type="evidence" value="ECO:0007669"/>
    <property type="project" value="UniProtKB-KW"/>
</dbReference>
<name>A0A1J3I2Z2_NOCCA</name>
<dbReference type="InterPro" id="IPR001005">
    <property type="entry name" value="SANT/Myb"/>
</dbReference>
<dbReference type="PROSITE" id="PS50090">
    <property type="entry name" value="MYB_LIKE"/>
    <property type="match status" value="1"/>
</dbReference>
<dbReference type="PANTHER" id="PTHR45023:SF4">
    <property type="entry name" value="GLYCINE-RICH PROTEIN-RELATED"/>
    <property type="match status" value="1"/>
</dbReference>
<feature type="region of interest" description="Disordered" evidence="1">
    <location>
        <begin position="1"/>
        <end position="67"/>
    </location>
</feature>
<evidence type="ECO:0000256" key="1">
    <source>
        <dbReference type="SAM" id="MobiDB-lite"/>
    </source>
</evidence>
<sequence length="183" mass="20470">MDPYSQTSSYVDLLNSQPCPQQTSYEPLSQSVQLGSSHLPIFGTQQAEGSSLGGDTPPEPRERKEWSPPDDQLLISAWLNTSKDPIVCNEQKLGAFWKRISVYVAANAKATGSIKREPNNCKNRWQKINEIVTKFSGSYAAATRERASVQNESDVIARAYEIYLVVLGFLMIFFFFTIGLSYC</sequence>
<accession>A0A1J3I2Z2</accession>
<protein>
    <submittedName>
        <fullName evidence="5">Glutathione S-transferase T2</fullName>
    </submittedName>
</protein>
<dbReference type="PANTHER" id="PTHR45023">
    <property type="match status" value="1"/>
</dbReference>
<keyword evidence="2" id="KW-0472">Membrane</keyword>
<dbReference type="EMBL" id="GEVK01015800">
    <property type="protein sequence ID" value="JAU37032.1"/>
    <property type="molecule type" value="Transcribed_RNA"/>
</dbReference>